<keyword evidence="4" id="KW-1185">Reference proteome</keyword>
<dbReference type="SUPFAM" id="SSF54427">
    <property type="entry name" value="NTF2-like"/>
    <property type="match status" value="1"/>
</dbReference>
<dbReference type="InterPro" id="IPR037401">
    <property type="entry name" value="SnoaL-like"/>
</dbReference>
<dbReference type="Proteomes" id="UP000092498">
    <property type="component" value="Chromosome"/>
</dbReference>
<dbReference type="OrthoDB" id="7481176at2"/>
<dbReference type="RefSeq" id="WP_066773858.1">
    <property type="nucleotide sequence ID" value="NZ_CP013244.1"/>
</dbReference>
<reference evidence="3 4" key="1">
    <citation type="submission" date="2015-11" db="EMBL/GenBank/DDBJ databases">
        <title>Whole-Genome Sequence of Candidatus Oderbacter manganicum from the National Park Lower Oder Valley, Germany.</title>
        <authorList>
            <person name="Braun B."/>
            <person name="Liere K."/>
            <person name="Szewzyk U."/>
        </authorList>
    </citation>
    <scope>NUCLEOTIDE SEQUENCE [LARGE SCALE GENOMIC DNA]</scope>
    <source>
        <strain evidence="3 4">OTSz_A_272</strain>
    </source>
</reference>
<protein>
    <recommendedName>
        <fullName evidence="2">SnoaL-like domain-containing protein</fullName>
    </recommendedName>
</protein>
<name>A0A1B1ALY3_9PROT</name>
<accession>A0A1B1ALY3</accession>
<evidence type="ECO:0000259" key="2">
    <source>
        <dbReference type="Pfam" id="PF13577"/>
    </source>
</evidence>
<keyword evidence="1" id="KW-0732">Signal</keyword>
<dbReference type="AlphaFoldDB" id="A0A1B1ALY3"/>
<dbReference type="STRING" id="1759059.ATE48_17625"/>
<evidence type="ECO:0000313" key="4">
    <source>
        <dbReference type="Proteomes" id="UP000092498"/>
    </source>
</evidence>
<feature type="signal peptide" evidence="1">
    <location>
        <begin position="1"/>
        <end position="30"/>
    </location>
</feature>
<sequence>MNEAIRRRNAGTSRRSALLLPAALASAVTAATAEASPRRRLTLEDRAAIQDLFSAYLWAFDCSDVDGFLDLFTQDAILIGIGRRYETEAAMRDWFLNLLSTRDTAGDVWLHQAGQFRFDGDGSSCVVYAYATHFRLQPATRELGVRSLGYYVNECVKAEGAWKFRRFSINRWDNTTQPWKKPKPWEAPQVE</sequence>
<gene>
    <name evidence="3" type="ORF">ATE48_17625</name>
</gene>
<feature type="chain" id="PRO_5008519028" description="SnoaL-like domain-containing protein" evidence="1">
    <location>
        <begin position="31"/>
        <end position="191"/>
    </location>
</feature>
<dbReference type="Gene3D" id="3.10.450.50">
    <property type="match status" value="1"/>
</dbReference>
<dbReference type="PROSITE" id="PS51318">
    <property type="entry name" value="TAT"/>
    <property type="match status" value="1"/>
</dbReference>
<dbReference type="InterPro" id="IPR032710">
    <property type="entry name" value="NTF2-like_dom_sf"/>
</dbReference>
<evidence type="ECO:0000313" key="3">
    <source>
        <dbReference type="EMBL" id="ANP47588.1"/>
    </source>
</evidence>
<feature type="domain" description="SnoaL-like" evidence="2">
    <location>
        <begin position="42"/>
        <end position="167"/>
    </location>
</feature>
<evidence type="ECO:0000256" key="1">
    <source>
        <dbReference type="SAM" id="SignalP"/>
    </source>
</evidence>
<dbReference type="InParanoid" id="A0A1B1ALY3"/>
<dbReference type="Pfam" id="PF13577">
    <property type="entry name" value="SnoaL_4"/>
    <property type="match status" value="1"/>
</dbReference>
<dbReference type="KEGG" id="cbot:ATE48_17625"/>
<dbReference type="InterPro" id="IPR006311">
    <property type="entry name" value="TAT_signal"/>
</dbReference>
<proteinExistence type="predicted"/>
<organism evidence="3 4">
    <name type="scientific">Candidatus Viadribacter manganicus</name>
    <dbReference type="NCBI Taxonomy" id="1759059"/>
    <lineage>
        <taxon>Bacteria</taxon>
        <taxon>Pseudomonadati</taxon>
        <taxon>Pseudomonadota</taxon>
        <taxon>Alphaproteobacteria</taxon>
        <taxon>Hyphomonadales</taxon>
        <taxon>Hyphomonadaceae</taxon>
        <taxon>Candidatus Viadribacter</taxon>
    </lineage>
</organism>
<dbReference type="EMBL" id="CP013244">
    <property type="protein sequence ID" value="ANP47588.1"/>
    <property type="molecule type" value="Genomic_DNA"/>
</dbReference>